<comment type="caution">
    <text evidence="1">The sequence shown here is derived from an EMBL/GenBank/DDBJ whole genome shotgun (WGS) entry which is preliminary data.</text>
</comment>
<evidence type="ECO:0000313" key="1">
    <source>
        <dbReference type="EMBL" id="GAG55896.1"/>
    </source>
</evidence>
<sequence length="53" mass="5940">ELASAKQLLKWTQNYRGIENSLHYHRDTTLREDGTLIPSSKLAQIIAASSISL</sequence>
<organism evidence="1">
    <name type="scientific">marine sediment metagenome</name>
    <dbReference type="NCBI Taxonomy" id="412755"/>
    <lineage>
        <taxon>unclassified sequences</taxon>
        <taxon>metagenomes</taxon>
        <taxon>ecological metagenomes</taxon>
    </lineage>
</organism>
<gene>
    <name evidence="1" type="ORF">S01H4_11556</name>
</gene>
<proteinExistence type="predicted"/>
<name>X1A6R7_9ZZZZ</name>
<protein>
    <submittedName>
        <fullName evidence="1">Uncharacterized protein</fullName>
    </submittedName>
</protein>
<dbReference type="AlphaFoldDB" id="X1A6R7"/>
<feature type="non-terminal residue" evidence="1">
    <location>
        <position position="1"/>
    </location>
</feature>
<reference evidence="1" key="1">
    <citation type="journal article" date="2014" name="Front. Microbiol.">
        <title>High frequency of phylogenetically diverse reductive dehalogenase-homologous genes in deep subseafloor sedimentary metagenomes.</title>
        <authorList>
            <person name="Kawai M."/>
            <person name="Futagami T."/>
            <person name="Toyoda A."/>
            <person name="Takaki Y."/>
            <person name="Nishi S."/>
            <person name="Hori S."/>
            <person name="Arai W."/>
            <person name="Tsubouchi T."/>
            <person name="Morono Y."/>
            <person name="Uchiyama I."/>
            <person name="Ito T."/>
            <person name="Fujiyama A."/>
            <person name="Inagaki F."/>
            <person name="Takami H."/>
        </authorList>
    </citation>
    <scope>NUCLEOTIDE SEQUENCE</scope>
    <source>
        <strain evidence="1">Expedition CK06-06</strain>
    </source>
</reference>
<dbReference type="EMBL" id="BART01004698">
    <property type="protein sequence ID" value="GAG55896.1"/>
    <property type="molecule type" value="Genomic_DNA"/>
</dbReference>
<accession>X1A6R7</accession>